<dbReference type="CDD" id="cd07377">
    <property type="entry name" value="WHTH_GntR"/>
    <property type="match status" value="1"/>
</dbReference>
<organism evidence="7 8">
    <name type="scientific">Sphingopyxis bauzanensis</name>
    <dbReference type="NCBI Taxonomy" id="651663"/>
    <lineage>
        <taxon>Bacteria</taxon>
        <taxon>Pseudomonadati</taxon>
        <taxon>Pseudomonadota</taxon>
        <taxon>Alphaproteobacteria</taxon>
        <taxon>Sphingomonadales</taxon>
        <taxon>Sphingomonadaceae</taxon>
        <taxon>Sphingopyxis</taxon>
    </lineage>
</organism>
<evidence type="ECO:0000259" key="6">
    <source>
        <dbReference type="PROSITE" id="PS50949"/>
    </source>
</evidence>
<keyword evidence="8" id="KW-1185">Reference proteome</keyword>
<feature type="compositionally biased region" description="Polar residues" evidence="5">
    <location>
        <begin position="1"/>
        <end position="12"/>
    </location>
</feature>
<dbReference type="RefSeq" id="WP_088440012.1">
    <property type="nucleotide sequence ID" value="NZ_BMMC01000004.1"/>
</dbReference>
<protein>
    <recommendedName>
        <fullName evidence="4">Histidine utilization repressor</fullName>
    </recommendedName>
</protein>
<dbReference type="GO" id="GO:0003700">
    <property type="term" value="F:DNA-binding transcription factor activity"/>
    <property type="evidence" value="ECO:0007669"/>
    <property type="project" value="UniProtKB-UniRule"/>
</dbReference>
<dbReference type="GO" id="GO:0003677">
    <property type="term" value="F:DNA binding"/>
    <property type="evidence" value="ECO:0007669"/>
    <property type="project" value="UniProtKB-UniRule"/>
</dbReference>
<dbReference type="SUPFAM" id="SSF64288">
    <property type="entry name" value="Chorismate lyase-like"/>
    <property type="match status" value="1"/>
</dbReference>
<dbReference type="InterPro" id="IPR000524">
    <property type="entry name" value="Tscrpt_reg_HTH_GntR"/>
</dbReference>
<comment type="caution">
    <text evidence="7">The sequence shown here is derived from an EMBL/GenBank/DDBJ whole genome shotgun (WGS) entry which is preliminary data.</text>
</comment>
<keyword evidence="3" id="KW-0804">Transcription</keyword>
<dbReference type="GO" id="GO:0006547">
    <property type="term" value="P:L-histidine metabolic process"/>
    <property type="evidence" value="ECO:0007669"/>
    <property type="project" value="UniProtKB-UniRule"/>
</dbReference>
<dbReference type="FunFam" id="1.10.10.10:FF:000079">
    <property type="entry name" value="GntR family transcriptional regulator"/>
    <property type="match status" value="1"/>
</dbReference>
<evidence type="ECO:0000256" key="1">
    <source>
        <dbReference type="ARBA" id="ARBA00023015"/>
    </source>
</evidence>
<dbReference type="InterPro" id="IPR036390">
    <property type="entry name" value="WH_DNA-bd_sf"/>
</dbReference>
<dbReference type="Gene3D" id="3.40.1410.10">
    <property type="entry name" value="Chorismate lyase-like"/>
    <property type="match status" value="1"/>
</dbReference>
<dbReference type="SUPFAM" id="SSF46785">
    <property type="entry name" value="Winged helix' DNA-binding domain"/>
    <property type="match status" value="1"/>
</dbReference>
<feature type="region of interest" description="Disordered" evidence="5">
    <location>
        <begin position="1"/>
        <end position="26"/>
    </location>
</feature>
<evidence type="ECO:0000313" key="7">
    <source>
        <dbReference type="EMBL" id="OWQ99270.1"/>
    </source>
</evidence>
<keyword evidence="2" id="KW-0238">DNA-binding</keyword>
<dbReference type="InterPro" id="IPR010248">
    <property type="entry name" value="His_ut_repres"/>
</dbReference>
<keyword evidence="1" id="KW-0805">Transcription regulation</keyword>
<dbReference type="OrthoDB" id="9808698at2"/>
<dbReference type="Pfam" id="PF00392">
    <property type="entry name" value="GntR"/>
    <property type="match status" value="1"/>
</dbReference>
<dbReference type="InterPro" id="IPR050679">
    <property type="entry name" value="Bact_HTH_transcr_reg"/>
</dbReference>
<dbReference type="InterPro" id="IPR011663">
    <property type="entry name" value="UTRA"/>
</dbReference>
<accession>A0A246K1D2</accession>
<evidence type="ECO:0000256" key="4">
    <source>
        <dbReference type="NCBIfam" id="TIGR02018"/>
    </source>
</evidence>
<reference evidence="7 8" key="1">
    <citation type="journal article" date="2010" name="Int. J. Syst. Evol. Microbiol.">
        <title>Sphingopyxis bauzanensis sp. nov., a psychrophilic bacterium isolated from soil.</title>
        <authorList>
            <person name="Zhang D.C."/>
            <person name="Liu H.C."/>
            <person name="Xin Y.H."/>
            <person name="Zhou Y.G."/>
            <person name="Schinner F."/>
            <person name="Margesin R."/>
        </authorList>
    </citation>
    <scope>NUCLEOTIDE SEQUENCE [LARGE SCALE GENOMIC DNA]</scope>
    <source>
        <strain evidence="7 8">DSM 22271</strain>
    </source>
</reference>
<dbReference type="Gene3D" id="1.10.10.10">
    <property type="entry name" value="Winged helix-like DNA-binding domain superfamily/Winged helix DNA-binding domain"/>
    <property type="match status" value="1"/>
</dbReference>
<dbReference type="NCBIfam" id="TIGR02018">
    <property type="entry name" value="his_ut_repres"/>
    <property type="match status" value="1"/>
</dbReference>
<dbReference type="Proteomes" id="UP000197361">
    <property type="component" value="Unassembled WGS sequence"/>
</dbReference>
<dbReference type="AlphaFoldDB" id="A0A246K1D2"/>
<dbReference type="GO" id="GO:0045892">
    <property type="term" value="P:negative regulation of DNA-templated transcription"/>
    <property type="evidence" value="ECO:0007669"/>
    <property type="project" value="UniProtKB-UniRule"/>
</dbReference>
<dbReference type="PRINTS" id="PR00035">
    <property type="entry name" value="HTHGNTR"/>
</dbReference>
<dbReference type="PANTHER" id="PTHR44846">
    <property type="entry name" value="MANNOSYL-D-GLYCERATE TRANSPORT/METABOLISM SYSTEM REPRESSOR MNGR-RELATED"/>
    <property type="match status" value="1"/>
</dbReference>
<evidence type="ECO:0000256" key="2">
    <source>
        <dbReference type="ARBA" id="ARBA00023125"/>
    </source>
</evidence>
<evidence type="ECO:0000256" key="3">
    <source>
        <dbReference type="ARBA" id="ARBA00023163"/>
    </source>
</evidence>
<proteinExistence type="predicted"/>
<dbReference type="Pfam" id="PF07702">
    <property type="entry name" value="UTRA"/>
    <property type="match status" value="1"/>
</dbReference>
<feature type="domain" description="HTH gntR-type" evidence="6">
    <location>
        <begin position="25"/>
        <end position="93"/>
    </location>
</feature>
<dbReference type="InterPro" id="IPR036388">
    <property type="entry name" value="WH-like_DNA-bd_sf"/>
</dbReference>
<dbReference type="PROSITE" id="PS50949">
    <property type="entry name" value="HTH_GNTR"/>
    <property type="match status" value="1"/>
</dbReference>
<evidence type="ECO:0000313" key="8">
    <source>
        <dbReference type="Proteomes" id="UP000197361"/>
    </source>
</evidence>
<sequence>MEIPFRTSSNGIDRSPAGHGTQDAPPRYAAIKQSISDAVRNGSLKPGDRIPSESELVEKFDVSRMTANRALRELQSAGVITRRAGSGSFIAEPKPIGHMIEIRNIADEIRGRGHDYRARVIQNSEEKAGAETAALLEVSVGTKIFHSIIVHHEAEFPIQLEERFVLASAAPDYGALDFTQLTPNEYLTRTAPLERVEHRVCATMPDARTRGMLGLKEGEPVLRMTRRTWSRGRLVSHAWLSHPGTRFELSAAFSVDG</sequence>
<dbReference type="SMART" id="SM00866">
    <property type="entry name" value="UTRA"/>
    <property type="match status" value="1"/>
</dbReference>
<evidence type="ECO:0000256" key="5">
    <source>
        <dbReference type="SAM" id="MobiDB-lite"/>
    </source>
</evidence>
<dbReference type="InterPro" id="IPR028978">
    <property type="entry name" value="Chorismate_lyase_/UTRA_dom_sf"/>
</dbReference>
<name>A0A246K1D2_9SPHN</name>
<dbReference type="EMBL" id="NISK01000001">
    <property type="protein sequence ID" value="OWQ99270.1"/>
    <property type="molecule type" value="Genomic_DNA"/>
</dbReference>
<dbReference type="PANTHER" id="PTHR44846:SF16">
    <property type="entry name" value="TRANSCRIPTIONAL REGULATOR PHNF-RELATED"/>
    <property type="match status" value="1"/>
</dbReference>
<dbReference type="SMART" id="SM00345">
    <property type="entry name" value="HTH_GNTR"/>
    <property type="match status" value="1"/>
</dbReference>
<gene>
    <name evidence="7" type="primary">hutC</name>
    <name evidence="7" type="ORF">CDQ92_03675</name>
</gene>